<evidence type="ECO:0000313" key="1">
    <source>
        <dbReference type="EMBL" id="JAE07779.1"/>
    </source>
</evidence>
<dbReference type="AlphaFoldDB" id="A0A0A9F988"/>
<proteinExistence type="predicted"/>
<reference evidence="1" key="1">
    <citation type="submission" date="2014-09" db="EMBL/GenBank/DDBJ databases">
        <authorList>
            <person name="Magalhaes I.L.F."/>
            <person name="Oliveira U."/>
            <person name="Santos F.R."/>
            <person name="Vidigal T.H.D.A."/>
            <person name="Brescovit A.D."/>
            <person name="Santos A.J."/>
        </authorList>
    </citation>
    <scope>NUCLEOTIDE SEQUENCE</scope>
    <source>
        <tissue evidence="1">Shoot tissue taken approximately 20 cm above the soil surface</tissue>
    </source>
</reference>
<protein>
    <submittedName>
        <fullName evidence="1">Uncharacterized protein</fullName>
    </submittedName>
</protein>
<name>A0A0A9F988_ARUDO</name>
<dbReference type="EMBL" id="GBRH01190117">
    <property type="protein sequence ID" value="JAE07779.1"/>
    <property type="molecule type" value="Transcribed_RNA"/>
</dbReference>
<reference evidence="1" key="2">
    <citation type="journal article" date="2015" name="Data Brief">
        <title>Shoot transcriptome of the giant reed, Arundo donax.</title>
        <authorList>
            <person name="Barrero R.A."/>
            <person name="Guerrero F.D."/>
            <person name="Moolhuijzen P."/>
            <person name="Goolsby J.A."/>
            <person name="Tidwell J."/>
            <person name="Bellgard S.E."/>
            <person name="Bellgard M.I."/>
        </authorList>
    </citation>
    <scope>NUCLEOTIDE SEQUENCE</scope>
    <source>
        <tissue evidence="1">Shoot tissue taken approximately 20 cm above the soil surface</tissue>
    </source>
</reference>
<accession>A0A0A9F988</accession>
<organism evidence="1">
    <name type="scientific">Arundo donax</name>
    <name type="common">Giant reed</name>
    <name type="synonym">Donax arundinaceus</name>
    <dbReference type="NCBI Taxonomy" id="35708"/>
    <lineage>
        <taxon>Eukaryota</taxon>
        <taxon>Viridiplantae</taxon>
        <taxon>Streptophyta</taxon>
        <taxon>Embryophyta</taxon>
        <taxon>Tracheophyta</taxon>
        <taxon>Spermatophyta</taxon>
        <taxon>Magnoliopsida</taxon>
        <taxon>Liliopsida</taxon>
        <taxon>Poales</taxon>
        <taxon>Poaceae</taxon>
        <taxon>PACMAD clade</taxon>
        <taxon>Arundinoideae</taxon>
        <taxon>Arundineae</taxon>
        <taxon>Arundo</taxon>
    </lineage>
</organism>
<sequence>MHNWIQKIRIWSCAKRGCNYICMIGGKLVDEHARRNKRWIVPM</sequence>